<dbReference type="VEuPathDB" id="FungiDB:AMAG_09696"/>
<dbReference type="UniPathway" id="UPA00057">
    <property type="reaction ID" value="UER00099"/>
</dbReference>
<evidence type="ECO:0000256" key="5">
    <source>
        <dbReference type="ARBA" id="ARBA00022679"/>
    </source>
</evidence>
<dbReference type="AlphaFoldDB" id="A0A0L0STS0"/>
<evidence type="ECO:0000256" key="13">
    <source>
        <dbReference type="PIRNR" id="PIRNR017288"/>
    </source>
</evidence>
<dbReference type="GO" id="GO:0010142">
    <property type="term" value="P:farnesyl diphosphate biosynthetic process, mevalonate pathway"/>
    <property type="evidence" value="ECO:0007669"/>
    <property type="project" value="TreeGrafter"/>
</dbReference>
<dbReference type="EC" id="2.7.4.2" evidence="3 13"/>
<protein>
    <recommendedName>
        <fullName evidence="3 13">Phosphomevalonate kinase</fullName>
        <ecNumber evidence="3 13">2.7.4.2</ecNumber>
    </recommendedName>
</protein>
<name>A0A0L0STS0_ALLM3</name>
<reference evidence="16" key="2">
    <citation type="submission" date="2009-11" db="EMBL/GenBank/DDBJ databases">
        <title>The Genome Sequence of Allomyces macrogynus strain ATCC 38327.</title>
        <authorList>
            <consortium name="The Broad Institute Genome Sequencing Platform"/>
            <person name="Russ C."/>
            <person name="Cuomo C."/>
            <person name="Shea T."/>
            <person name="Young S.K."/>
            <person name="Zeng Q."/>
            <person name="Koehrsen M."/>
            <person name="Haas B."/>
            <person name="Borodovsky M."/>
            <person name="Guigo R."/>
            <person name="Alvarado L."/>
            <person name="Berlin A."/>
            <person name="Borenstein D."/>
            <person name="Chen Z."/>
            <person name="Engels R."/>
            <person name="Freedman E."/>
            <person name="Gellesch M."/>
            <person name="Goldberg J."/>
            <person name="Griggs A."/>
            <person name="Gujja S."/>
            <person name="Heiman D."/>
            <person name="Hepburn T."/>
            <person name="Howarth C."/>
            <person name="Jen D."/>
            <person name="Larson L."/>
            <person name="Lewis B."/>
            <person name="Mehta T."/>
            <person name="Park D."/>
            <person name="Pearson M."/>
            <person name="Roberts A."/>
            <person name="Saif S."/>
            <person name="Shenoy N."/>
            <person name="Sisk P."/>
            <person name="Stolte C."/>
            <person name="Sykes S."/>
            <person name="Walk T."/>
            <person name="White J."/>
            <person name="Yandava C."/>
            <person name="Burger G."/>
            <person name="Gray M.W."/>
            <person name="Holland P.W.H."/>
            <person name="King N."/>
            <person name="Lang F.B.F."/>
            <person name="Roger A.J."/>
            <person name="Ruiz-Trillo I."/>
            <person name="Lander E."/>
            <person name="Nusbaum C."/>
        </authorList>
    </citation>
    <scope>NUCLEOTIDE SEQUENCE [LARGE SCALE GENOMIC DNA]</scope>
    <source>
        <strain evidence="16">ATCC 38327</strain>
    </source>
</reference>
<comment type="catalytic activity">
    <reaction evidence="12">
        <text>(R)-5-phosphomevalonate + ATP = (R)-5-diphosphomevalonate + ADP</text>
        <dbReference type="Rhea" id="RHEA:16341"/>
        <dbReference type="ChEBI" id="CHEBI:30616"/>
        <dbReference type="ChEBI" id="CHEBI:57557"/>
        <dbReference type="ChEBI" id="CHEBI:58146"/>
        <dbReference type="ChEBI" id="CHEBI:456216"/>
        <dbReference type="EC" id="2.7.4.2"/>
    </reaction>
    <physiologicalReaction direction="left-to-right" evidence="12">
        <dbReference type="Rhea" id="RHEA:16342"/>
    </physiologicalReaction>
</comment>
<keyword evidence="11 13" id="KW-0753">Steroid metabolism</keyword>
<evidence type="ECO:0000256" key="3">
    <source>
        <dbReference type="ARBA" id="ARBA00012958"/>
    </source>
</evidence>
<keyword evidence="9 13" id="KW-0752">Steroid biosynthesis</keyword>
<dbReference type="GO" id="GO:0006696">
    <property type="term" value="P:ergosterol biosynthetic process"/>
    <property type="evidence" value="ECO:0007669"/>
    <property type="project" value="TreeGrafter"/>
</dbReference>
<dbReference type="OrthoDB" id="10262935at2759"/>
<dbReference type="Pfam" id="PF00288">
    <property type="entry name" value="GHMP_kinases_N"/>
    <property type="match status" value="1"/>
</dbReference>
<evidence type="ECO:0000256" key="9">
    <source>
        <dbReference type="ARBA" id="ARBA00022955"/>
    </source>
</evidence>
<evidence type="ECO:0000256" key="12">
    <source>
        <dbReference type="ARBA" id="ARBA00029326"/>
    </source>
</evidence>
<comment type="similarity">
    <text evidence="2 13">Belongs to the GHMP kinase family. Mevalonate kinase subfamily.</text>
</comment>
<dbReference type="InterPro" id="IPR016005">
    <property type="entry name" value="Erg8"/>
</dbReference>
<gene>
    <name evidence="15" type="ORF">AMAG_09696</name>
</gene>
<evidence type="ECO:0000256" key="11">
    <source>
        <dbReference type="ARBA" id="ARBA00023221"/>
    </source>
</evidence>
<dbReference type="GO" id="GO:0005777">
    <property type="term" value="C:peroxisome"/>
    <property type="evidence" value="ECO:0007669"/>
    <property type="project" value="TreeGrafter"/>
</dbReference>
<dbReference type="InterPro" id="IPR014721">
    <property type="entry name" value="Ribsml_uS5_D2-typ_fold_subgr"/>
</dbReference>
<dbReference type="GO" id="GO:0019287">
    <property type="term" value="P:isopentenyl diphosphate biosynthetic process, mevalonate pathway"/>
    <property type="evidence" value="ECO:0007669"/>
    <property type="project" value="UniProtKB-UniRule"/>
</dbReference>
<evidence type="ECO:0000256" key="1">
    <source>
        <dbReference type="ARBA" id="ARBA00005017"/>
    </source>
</evidence>
<dbReference type="InterPro" id="IPR020568">
    <property type="entry name" value="Ribosomal_Su5_D2-typ_SF"/>
</dbReference>
<sequence>MSSATSVRKAPVAVSAPGKALIAGGYLVLDRAYSGVVVATTSRFYTVIQPRPATNDDGQVHVTITSPQFTDPARSYVFDAALENAMQKPATTNPFIDGPLLTALRVARARVGAAQFASLTHGSTLAITILADNDFYSQRAELDARKLPATSAALLQLPPFVSQNKSVRDVQKTGLGSSAALVTSLVGAVLRYFTDTVEPKWSHHVAQWAHCLAQGKIGSGFDVSSAAFGTHRYRRFEPSGVAPLLERGLNATGDELVRALDPASPTCLINTDVAPFRLPRGVAMLLADVAAGSNTPSLVSKVLAWRKADRAAADQLWNRIHKANMDLVAQLDTLDKLAARNAAEYDRALQTVVTQGWGKAADGKEVVQALVTVKDTLKTIRQGMRTMGECCQVPIEPDVQTSLIDECASLPGVLGAGVSWRRRFRRHLRPVLATHRRRRPGSRRP</sequence>
<evidence type="ECO:0000313" key="16">
    <source>
        <dbReference type="Proteomes" id="UP000054350"/>
    </source>
</evidence>
<evidence type="ECO:0000256" key="10">
    <source>
        <dbReference type="ARBA" id="ARBA00023098"/>
    </source>
</evidence>
<evidence type="ECO:0000313" key="15">
    <source>
        <dbReference type="EMBL" id="KNE65714.1"/>
    </source>
</evidence>
<dbReference type="SUPFAM" id="SSF54211">
    <property type="entry name" value="Ribosomal protein S5 domain 2-like"/>
    <property type="match status" value="1"/>
</dbReference>
<evidence type="ECO:0000256" key="7">
    <source>
        <dbReference type="ARBA" id="ARBA00022777"/>
    </source>
</evidence>
<dbReference type="eggNOG" id="KOG4519">
    <property type="taxonomic scope" value="Eukaryota"/>
</dbReference>
<evidence type="ECO:0000256" key="6">
    <source>
        <dbReference type="ARBA" id="ARBA00022741"/>
    </source>
</evidence>
<dbReference type="InterPro" id="IPR035102">
    <property type="entry name" value="Phosphomevalonate_kinase"/>
</dbReference>
<proteinExistence type="inferred from homology"/>
<evidence type="ECO:0000256" key="8">
    <source>
        <dbReference type="ARBA" id="ARBA00022840"/>
    </source>
</evidence>
<dbReference type="OMA" id="NAYECII"/>
<reference evidence="15 16" key="1">
    <citation type="submission" date="2009-11" db="EMBL/GenBank/DDBJ databases">
        <title>Annotation of Allomyces macrogynus ATCC 38327.</title>
        <authorList>
            <consortium name="The Broad Institute Genome Sequencing Platform"/>
            <person name="Russ C."/>
            <person name="Cuomo C."/>
            <person name="Burger G."/>
            <person name="Gray M.W."/>
            <person name="Holland P.W.H."/>
            <person name="King N."/>
            <person name="Lang F.B.F."/>
            <person name="Roger A.J."/>
            <person name="Ruiz-Trillo I."/>
            <person name="Young S.K."/>
            <person name="Zeng Q."/>
            <person name="Gargeya S."/>
            <person name="Fitzgerald M."/>
            <person name="Haas B."/>
            <person name="Abouelleil A."/>
            <person name="Alvarado L."/>
            <person name="Arachchi H.M."/>
            <person name="Berlin A."/>
            <person name="Chapman S.B."/>
            <person name="Gearin G."/>
            <person name="Goldberg J."/>
            <person name="Griggs A."/>
            <person name="Gujja S."/>
            <person name="Hansen M."/>
            <person name="Heiman D."/>
            <person name="Howarth C."/>
            <person name="Larimer J."/>
            <person name="Lui A."/>
            <person name="MacDonald P.J.P."/>
            <person name="McCowen C."/>
            <person name="Montmayeur A."/>
            <person name="Murphy C."/>
            <person name="Neiman D."/>
            <person name="Pearson M."/>
            <person name="Priest M."/>
            <person name="Roberts A."/>
            <person name="Saif S."/>
            <person name="Shea T."/>
            <person name="Sisk P."/>
            <person name="Stolte C."/>
            <person name="Sykes S."/>
            <person name="Wortman J."/>
            <person name="Nusbaum C."/>
            <person name="Birren B."/>
        </authorList>
    </citation>
    <scope>NUCLEOTIDE SEQUENCE [LARGE SCALE GENOMIC DNA]</scope>
    <source>
        <strain evidence="15 16">ATCC 38327</strain>
    </source>
</reference>
<comment type="pathway">
    <text evidence="1 13">Isoprenoid biosynthesis; isopentenyl diphosphate biosynthesis via mevalonate pathway; isopentenyl diphosphate from (R)-mevalonate: step 2/3.</text>
</comment>
<dbReference type="GO" id="GO:0005524">
    <property type="term" value="F:ATP binding"/>
    <property type="evidence" value="ECO:0007669"/>
    <property type="project" value="UniProtKB-UniRule"/>
</dbReference>
<dbReference type="EMBL" id="GG745348">
    <property type="protein sequence ID" value="KNE65714.1"/>
    <property type="molecule type" value="Genomic_DNA"/>
</dbReference>
<dbReference type="InterPro" id="IPR006204">
    <property type="entry name" value="GHMP_kinase_N_dom"/>
</dbReference>
<keyword evidence="16" id="KW-1185">Reference proteome</keyword>
<evidence type="ECO:0000256" key="2">
    <source>
        <dbReference type="ARBA" id="ARBA00006495"/>
    </source>
</evidence>
<keyword evidence="6" id="KW-0547">Nucleotide-binding</keyword>
<feature type="domain" description="GHMP kinase N-terminal" evidence="14">
    <location>
        <begin position="172"/>
        <end position="229"/>
    </location>
</feature>
<dbReference type="STRING" id="578462.A0A0L0STS0"/>
<keyword evidence="8" id="KW-0067">ATP-binding</keyword>
<dbReference type="PANTHER" id="PTHR31814">
    <property type="match status" value="1"/>
</dbReference>
<evidence type="ECO:0000259" key="14">
    <source>
        <dbReference type="Pfam" id="PF00288"/>
    </source>
</evidence>
<dbReference type="Gene3D" id="3.30.230.10">
    <property type="match status" value="1"/>
</dbReference>
<organism evidence="15 16">
    <name type="scientific">Allomyces macrogynus (strain ATCC 38327)</name>
    <name type="common">Allomyces javanicus var. macrogynus</name>
    <dbReference type="NCBI Taxonomy" id="578462"/>
    <lineage>
        <taxon>Eukaryota</taxon>
        <taxon>Fungi</taxon>
        <taxon>Fungi incertae sedis</taxon>
        <taxon>Blastocladiomycota</taxon>
        <taxon>Blastocladiomycetes</taxon>
        <taxon>Blastocladiales</taxon>
        <taxon>Blastocladiaceae</taxon>
        <taxon>Allomyces</taxon>
    </lineage>
</organism>
<keyword evidence="4 13" id="KW-0444">Lipid biosynthesis</keyword>
<accession>A0A0L0STS0</accession>
<dbReference type="Proteomes" id="UP000054350">
    <property type="component" value="Unassembled WGS sequence"/>
</dbReference>
<keyword evidence="7 13" id="KW-0418">Kinase</keyword>
<keyword evidence="5 13" id="KW-0808">Transferase</keyword>
<evidence type="ECO:0000256" key="4">
    <source>
        <dbReference type="ARBA" id="ARBA00022516"/>
    </source>
</evidence>
<keyword evidence="10 13" id="KW-0443">Lipid metabolism</keyword>
<dbReference type="PANTHER" id="PTHR31814:SF2">
    <property type="entry name" value="PHOSPHOMEVALONATE KINASE"/>
    <property type="match status" value="1"/>
</dbReference>
<dbReference type="PIRSF" id="PIRSF017288">
    <property type="entry name" value="PMK_GHMP_euk"/>
    <property type="match status" value="1"/>
</dbReference>
<dbReference type="GO" id="GO:0004631">
    <property type="term" value="F:phosphomevalonate kinase activity"/>
    <property type="evidence" value="ECO:0007669"/>
    <property type="project" value="UniProtKB-UniRule"/>
</dbReference>